<dbReference type="KEGG" id="rsz:108832808"/>
<dbReference type="AlphaFoldDB" id="A0A9W3DLF7"/>
<reference evidence="2" key="1">
    <citation type="journal article" date="2019" name="Database">
        <title>The radish genome database (RadishGD): an integrated information resource for radish genomics.</title>
        <authorList>
            <person name="Yu H.J."/>
            <person name="Baek S."/>
            <person name="Lee Y.J."/>
            <person name="Cho A."/>
            <person name="Mun J.H."/>
        </authorList>
    </citation>
    <scope>NUCLEOTIDE SEQUENCE [LARGE SCALE GENOMIC DNA]</scope>
    <source>
        <strain evidence="2">cv. WK10039</strain>
    </source>
</reference>
<evidence type="ECO:0000313" key="3">
    <source>
        <dbReference type="RefSeq" id="XP_056864508.1"/>
    </source>
</evidence>
<proteinExistence type="predicted"/>
<dbReference type="CDD" id="cd06464">
    <property type="entry name" value="ACD_sHsps-like"/>
    <property type="match status" value="1"/>
</dbReference>
<dbReference type="Proteomes" id="UP000504610">
    <property type="component" value="Chromosome 4"/>
</dbReference>
<evidence type="ECO:0000313" key="2">
    <source>
        <dbReference type="Proteomes" id="UP000504610"/>
    </source>
</evidence>
<keyword evidence="2" id="KW-1185">Reference proteome</keyword>
<dbReference type="GeneID" id="108832808"/>
<feature type="region of interest" description="Disordered" evidence="1">
    <location>
        <begin position="1"/>
        <end position="31"/>
    </location>
</feature>
<protein>
    <submittedName>
        <fullName evidence="3">Uncharacterized protein LOC108832808 isoform X1</fullName>
    </submittedName>
</protein>
<accession>A0A9W3DLF7</accession>
<dbReference type="OrthoDB" id="1653398at2759"/>
<sequence>MSKSGSSSGNKNQGSSGSGVPNNSPPPISRNRFLKSGNQAVYEVIETKDSVIYRVDLPGCPASDLTYWVDGNNVHFFADEPHYKKKFQIATVTFMGILSELVKSDVFPRNHKMSEFGSRKRVVIGQLSDITEKIICRKFCRDWFSVITDAFLR</sequence>
<gene>
    <name evidence="3" type="primary">LOC108832808</name>
</gene>
<feature type="compositionally biased region" description="Low complexity" evidence="1">
    <location>
        <begin position="1"/>
        <end position="22"/>
    </location>
</feature>
<name>A0A9W3DLF7_RAPSA</name>
<reference evidence="3" key="2">
    <citation type="submission" date="2025-08" db="UniProtKB">
        <authorList>
            <consortium name="RefSeq"/>
        </authorList>
    </citation>
    <scope>IDENTIFICATION</scope>
    <source>
        <tissue evidence="3">Leaf</tissue>
    </source>
</reference>
<evidence type="ECO:0000256" key="1">
    <source>
        <dbReference type="SAM" id="MobiDB-lite"/>
    </source>
</evidence>
<organism evidence="2 3">
    <name type="scientific">Raphanus sativus</name>
    <name type="common">Radish</name>
    <name type="synonym">Raphanus raphanistrum var. sativus</name>
    <dbReference type="NCBI Taxonomy" id="3726"/>
    <lineage>
        <taxon>Eukaryota</taxon>
        <taxon>Viridiplantae</taxon>
        <taxon>Streptophyta</taxon>
        <taxon>Embryophyta</taxon>
        <taxon>Tracheophyta</taxon>
        <taxon>Spermatophyta</taxon>
        <taxon>Magnoliopsida</taxon>
        <taxon>eudicotyledons</taxon>
        <taxon>Gunneridae</taxon>
        <taxon>Pentapetalae</taxon>
        <taxon>rosids</taxon>
        <taxon>malvids</taxon>
        <taxon>Brassicales</taxon>
        <taxon>Brassicaceae</taxon>
        <taxon>Brassiceae</taxon>
        <taxon>Raphanus</taxon>
    </lineage>
</organism>
<dbReference type="RefSeq" id="XP_056864508.1">
    <property type="nucleotide sequence ID" value="XM_057008528.1"/>
</dbReference>